<dbReference type="Gene3D" id="2.40.100.10">
    <property type="entry name" value="Cyclophilin-like"/>
    <property type="match status" value="1"/>
</dbReference>
<feature type="domain" description="Carboxyltransferase" evidence="4">
    <location>
        <begin position="24"/>
        <end position="305"/>
    </location>
</feature>
<dbReference type="Proteomes" id="UP000011747">
    <property type="component" value="Unassembled WGS sequence"/>
</dbReference>
<dbReference type="GO" id="GO:0016787">
    <property type="term" value="F:hydrolase activity"/>
    <property type="evidence" value="ECO:0007669"/>
    <property type="project" value="UniProtKB-KW"/>
</dbReference>
<protein>
    <recommendedName>
        <fullName evidence="4">Carboxyltransferase domain-containing protein</fullName>
    </recommendedName>
</protein>
<accession>G9QKN3</accession>
<dbReference type="PANTHER" id="PTHR43309:SF5">
    <property type="entry name" value="5-OXOPROLINASE SUBUNIT C"/>
    <property type="match status" value="1"/>
</dbReference>
<dbReference type="RefSeq" id="WP_003353896.1">
    <property type="nucleotide sequence ID" value="NZ_JH414751.1"/>
</dbReference>
<dbReference type="GO" id="GO:0005524">
    <property type="term" value="F:ATP binding"/>
    <property type="evidence" value="ECO:0007669"/>
    <property type="project" value="UniProtKB-KW"/>
</dbReference>
<keyword evidence="1" id="KW-0547">Nucleotide-binding</keyword>
<dbReference type="InterPro" id="IPR029000">
    <property type="entry name" value="Cyclophilin-like_dom_sf"/>
</dbReference>
<gene>
    <name evidence="5" type="ORF">HMPREF1015_01722</name>
</gene>
<reference evidence="5 6" key="1">
    <citation type="submission" date="2011-09" db="EMBL/GenBank/DDBJ databases">
        <title>The Genome Sequence of Bacillus smithii 7_3_47FAA.</title>
        <authorList>
            <consortium name="The Broad Institute Genome Sequencing Platform"/>
            <person name="Earl A."/>
            <person name="Ward D."/>
            <person name="Feldgarden M."/>
            <person name="Gevers D."/>
            <person name="Daigneault M."/>
            <person name="Strauss J."/>
            <person name="Allen-Vercoe E."/>
            <person name="Young S.K."/>
            <person name="Zeng Q."/>
            <person name="Gargeya S."/>
            <person name="Fitzgerald M."/>
            <person name="Haas B."/>
            <person name="Abouelleil A."/>
            <person name="Alvarado L."/>
            <person name="Arachchi H.M."/>
            <person name="Berlin A."/>
            <person name="Brown A."/>
            <person name="Chapman S.B."/>
            <person name="Chen Z."/>
            <person name="Dunbar C."/>
            <person name="Freedman E."/>
            <person name="Gearin G."/>
            <person name="Goldberg J."/>
            <person name="Griggs A."/>
            <person name="Gujja S."/>
            <person name="Heiman D."/>
            <person name="Howarth C."/>
            <person name="Larson L."/>
            <person name="Lui A."/>
            <person name="MacDonald P.J.P."/>
            <person name="Montmayeur A."/>
            <person name="Murphy C."/>
            <person name="Neiman D."/>
            <person name="Pearson M."/>
            <person name="Priest M."/>
            <person name="Roberts A."/>
            <person name="Saif S."/>
            <person name="Shea T."/>
            <person name="Shenoy N."/>
            <person name="Sisk P."/>
            <person name="Stolte C."/>
            <person name="Sykes S."/>
            <person name="Wortman J."/>
            <person name="Nusbaum C."/>
            <person name="Birren B."/>
        </authorList>
    </citation>
    <scope>NUCLEOTIDE SEQUENCE [LARGE SCALE GENOMIC DNA]</scope>
    <source>
        <strain evidence="5 6">7_3_47FAA</strain>
    </source>
</reference>
<evidence type="ECO:0000256" key="1">
    <source>
        <dbReference type="ARBA" id="ARBA00022741"/>
    </source>
</evidence>
<sequence>MGIHVTKGGMLTVVQDLGRFGYQSYGFIVSGAMDAFAMKIANITVGNPENEAVLEMNFVGPTLLFEENMVISLFGADMLPEKNGEAIAHGKPISVKKGDVLRFHAAVKGSRCYLAVKGGFDLPSVLNSKSTHLSAKIGGFHGRKLESGDRIPIRQPSQILPVSWGIGNSYHHYIGTEDHTIRFTKGRQYDWFTEEAISRFQSETFRITPQSDRMGYRLEGPSLSLKKNKELITEGATFGSIQVPPNGQPIILMADRQPTGGYPKIGQVIQADLPKLSQMRPGDTIQFQQISLKEAQQILIQVHRELAYLKAAVKLKWRDVAYV</sequence>
<dbReference type="SUPFAM" id="SSF50891">
    <property type="entry name" value="Cyclophilin-like"/>
    <property type="match status" value="1"/>
</dbReference>
<dbReference type="SMART" id="SM00797">
    <property type="entry name" value="AHS2"/>
    <property type="match status" value="1"/>
</dbReference>
<dbReference type="InterPro" id="IPR052708">
    <property type="entry name" value="PxpC"/>
</dbReference>
<dbReference type="InterPro" id="IPR003778">
    <property type="entry name" value="CT_A_B"/>
</dbReference>
<dbReference type="PATRIC" id="fig|665952.3.peg.1579"/>
<dbReference type="PANTHER" id="PTHR43309">
    <property type="entry name" value="5-OXOPROLINASE SUBUNIT C"/>
    <property type="match status" value="1"/>
</dbReference>
<evidence type="ECO:0000313" key="6">
    <source>
        <dbReference type="Proteomes" id="UP000011747"/>
    </source>
</evidence>
<keyword evidence="6" id="KW-1185">Reference proteome</keyword>
<name>G9QKN3_9BACI</name>
<evidence type="ECO:0000256" key="3">
    <source>
        <dbReference type="ARBA" id="ARBA00022840"/>
    </source>
</evidence>
<organism evidence="5 6">
    <name type="scientific">Bacillus smithii 7_3_47FAA</name>
    <dbReference type="NCBI Taxonomy" id="665952"/>
    <lineage>
        <taxon>Bacteria</taxon>
        <taxon>Bacillati</taxon>
        <taxon>Bacillota</taxon>
        <taxon>Bacilli</taxon>
        <taxon>Bacillales</taxon>
        <taxon>Bacillaceae</taxon>
        <taxon>Bacillus</taxon>
    </lineage>
</organism>
<dbReference type="HOGENOM" id="CLU_028967_0_0_9"/>
<keyword evidence="3" id="KW-0067">ATP-binding</keyword>
<proteinExistence type="predicted"/>
<dbReference type="Pfam" id="PF02626">
    <property type="entry name" value="CT_A_B"/>
    <property type="match status" value="1"/>
</dbReference>
<dbReference type="NCBIfam" id="TIGR00724">
    <property type="entry name" value="urea_amlyse_rel"/>
    <property type="match status" value="1"/>
</dbReference>
<dbReference type="EMBL" id="ACWF01000084">
    <property type="protein sequence ID" value="EHL78288.1"/>
    <property type="molecule type" value="Genomic_DNA"/>
</dbReference>
<dbReference type="AlphaFoldDB" id="G9QKN3"/>
<evidence type="ECO:0000259" key="4">
    <source>
        <dbReference type="SMART" id="SM00797"/>
    </source>
</evidence>
<evidence type="ECO:0000256" key="2">
    <source>
        <dbReference type="ARBA" id="ARBA00022801"/>
    </source>
</evidence>
<comment type="caution">
    <text evidence="5">The sequence shown here is derived from an EMBL/GenBank/DDBJ whole genome shotgun (WGS) entry which is preliminary data.</text>
</comment>
<keyword evidence="2" id="KW-0378">Hydrolase</keyword>
<evidence type="ECO:0000313" key="5">
    <source>
        <dbReference type="EMBL" id="EHL78288.1"/>
    </source>
</evidence>